<evidence type="ECO:0000256" key="1">
    <source>
        <dbReference type="SAM" id="Phobius"/>
    </source>
</evidence>
<dbReference type="Proteomes" id="UP000618926">
    <property type="component" value="Unassembled WGS sequence"/>
</dbReference>
<feature type="chain" id="PRO_5047013779" evidence="2">
    <location>
        <begin position="34"/>
        <end position="184"/>
    </location>
</feature>
<evidence type="ECO:0000313" key="4">
    <source>
        <dbReference type="Proteomes" id="UP000618926"/>
    </source>
</evidence>
<sequence>MTFPKRFTQISAVSILAGAAGVAVALFCSAAMGADAAAPAANPAPAALAAFLTDTIFPVVTALFMGVVTIFLNRLGAKYKIDALTQQGNFLERLAYQGITLAEERAAQYVGSKSTLTGRDKLDIAVGHVLSVMPKVGEASARRLVESLLAQIPGAGATKDIAYARDPIPGAVVLGEVAPSELRQ</sequence>
<evidence type="ECO:0000313" key="3">
    <source>
        <dbReference type="EMBL" id="MBE2888964.1"/>
    </source>
</evidence>
<organism evidence="3 4">
    <name type="scientific">Geobacter anodireducens</name>
    <dbReference type="NCBI Taxonomy" id="1340425"/>
    <lineage>
        <taxon>Bacteria</taxon>
        <taxon>Pseudomonadati</taxon>
        <taxon>Thermodesulfobacteriota</taxon>
        <taxon>Desulfuromonadia</taxon>
        <taxon>Geobacterales</taxon>
        <taxon>Geobacteraceae</taxon>
        <taxon>Geobacter</taxon>
    </lineage>
</organism>
<comment type="caution">
    <text evidence="3">The sequence shown here is derived from an EMBL/GenBank/DDBJ whole genome shotgun (WGS) entry which is preliminary data.</text>
</comment>
<proteinExistence type="predicted"/>
<accession>A0ABR9NXI8</accession>
<keyword evidence="4" id="KW-1185">Reference proteome</keyword>
<protein>
    <submittedName>
        <fullName evidence="3">Uncharacterized protein</fullName>
    </submittedName>
</protein>
<feature type="signal peptide" evidence="2">
    <location>
        <begin position="1"/>
        <end position="33"/>
    </location>
</feature>
<keyword evidence="1" id="KW-0812">Transmembrane</keyword>
<dbReference type="EMBL" id="JADBFD010000019">
    <property type="protein sequence ID" value="MBE2888964.1"/>
    <property type="molecule type" value="Genomic_DNA"/>
</dbReference>
<evidence type="ECO:0000256" key="2">
    <source>
        <dbReference type="SAM" id="SignalP"/>
    </source>
</evidence>
<feature type="transmembrane region" description="Helical" evidence="1">
    <location>
        <begin position="46"/>
        <end position="72"/>
    </location>
</feature>
<keyword evidence="2" id="KW-0732">Signal</keyword>
<gene>
    <name evidence="3" type="ORF">IIE05_13420</name>
</gene>
<dbReference type="RefSeq" id="WP_192905781.1">
    <property type="nucleotide sequence ID" value="NZ_JADBFD010000019.1"/>
</dbReference>
<keyword evidence="1" id="KW-0472">Membrane</keyword>
<reference evidence="3 4" key="1">
    <citation type="submission" date="2020-10" db="EMBL/GenBank/DDBJ databases">
        <title>Investigation of anaerobic biodegradation of phenanthrene by a sulfate-dependent Geobacter anodireducens strain PheS2.</title>
        <authorList>
            <person name="Zhang Z."/>
        </authorList>
    </citation>
    <scope>NUCLEOTIDE SEQUENCE [LARGE SCALE GENOMIC DNA]</scope>
    <source>
        <strain evidence="3 4">PheS2</strain>
    </source>
</reference>
<keyword evidence="1" id="KW-1133">Transmembrane helix</keyword>
<name>A0ABR9NXI8_9BACT</name>